<dbReference type="PANTHER" id="PTHR34313:SF3">
    <property type="entry name" value="ENDOGENOUS RETROVIRUS GROUP K MEMBER 113 ENV POLYPROTEIN-RELATED"/>
    <property type="match status" value="1"/>
</dbReference>
<keyword evidence="2" id="KW-1133">Transmembrane helix</keyword>
<comment type="caution">
    <text evidence="3">The sequence shown here is derived from an EMBL/GenBank/DDBJ whole genome shotgun (WGS) entry which is preliminary data.</text>
</comment>
<sequence length="279" mass="31873">MGNSHSVEFQYIRLLKQLFRSSGMKRTFLRLLLPLCLRQERTFQVPVMKGHFLMMIKIGSRLANKMRCHFLNRMREISDILSKCLLWIDDQIGSIRLDAEEKWLGFLLILLGEASLIGALLAPPEEKGDLWKLMAALKKINAWVGHMVNKSGNHSLTFYKNVTRYTRSYVKLPYILLKEPAVWNETQGIIIISFNISTESLYLLRARTGLWLPVNLGREWQESLPMAVLQYLTDALKRSKRFVGMLITAVMGIIAITATATVAGVALKLSIQTIDYITD</sequence>
<dbReference type="PANTHER" id="PTHR34313">
    <property type="entry name" value="ENDOGENOUS RETROVIRUS GROUP K MEMBER 113 ENV POLYPROTEIN-RELATED"/>
    <property type="match status" value="1"/>
</dbReference>
<dbReference type="Proteomes" id="UP000308365">
    <property type="component" value="Unassembled WGS sequence"/>
</dbReference>
<keyword evidence="2" id="KW-0812">Transmembrane</keyword>
<gene>
    <name evidence="3" type="ORF">EI555_008795</name>
</gene>
<evidence type="ECO:0000313" key="4">
    <source>
        <dbReference type="Proteomes" id="UP000308365"/>
    </source>
</evidence>
<accession>A0A4U1EJ16</accession>
<name>A0A4U1EJ16_MONMO</name>
<feature type="transmembrane region" description="Helical" evidence="2">
    <location>
        <begin position="242"/>
        <end position="267"/>
    </location>
</feature>
<evidence type="ECO:0000256" key="2">
    <source>
        <dbReference type="SAM" id="Phobius"/>
    </source>
</evidence>
<reference evidence="4" key="1">
    <citation type="journal article" date="2019" name="IScience">
        <title>Narwhal Genome Reveals Long-Term Low Genetic Diversity despite Current Large Abundance Size.</title>
        <authorList>
            <person name="Westbury M.V."/>
            <person name="Petersen B."/>
            <person name="Garde E."/>
            <person name="Heide-Jorgensen M.P."/>
            <person name="Lorenzen E.D."/>
        </authorList>
    </citation>
    <scope>NUCLEOTIDE SEQUENCE [LARGE SCALE GENOMIC DNA]</scope>
</reference>
<dbReference type="EMBL" id="RWIC01001464">
    <property type="protein sequence ID" value="TKC35676.1"/>
    <property type="molecule type" value="Genomic_DNA"/>
</dbReference>
<proteinExistence type="predicted"/>
<dbReference type="AlphaFoldDB" id="A0A4U1EJ16"/>
<evidence type="ECO:0000256" key="1">
    <source>
        <dbReference type="ARBA" id="ARBA00004328"/>
    </source>
</evidence>
<keyword evidence="2" id="KW-0472">Membrane</keyword>
<comment type="subcellular location">
    <subcellularLocation>
        <location evidence="1">Virion</location>
    </subcellularLocation>
</comment>
<organism evidence="3 4">
    <name type="scientific">Monodon monoceros</name>
    <name type="common">Narwhal</name>
    <name type="synonym">Ceratodon monodon</name>
    <dbReference type="NCBI Taxonomy" id="40151"/>
    <lineage>
        <taxon>Eukaryota</taxon>
        <taxon>Metazoa</taxon>
        <taxon>Chordata</taxon>
        <taxon>Craniata</taxon>
        <taxon>Vertebrata</taxon>
        <taxon>Euteleostomi</taxon>
        <taxon>Mammalia</taxon>
        <taxon>Eutheria</taxon>
        <taxon>Laurasiatheria</taxon>
        <taxon>Artiodactyla</taxon>
        <taxon>Whippomorpha</taxon>
        <taxon>Cetacea</taxon>
        <taxon>Odontoceti</taxon>
        <taxon>Monodontidae</taxon>
        <taxon>Monodon</taxon>
    </lineage>
</organism>
<evidence type="ECO:0000313" key="3">
    <source>
        <dbReference type="EMBL" id="TKC35676.1"/>
    </source>
</evidence>
<dbReference type="InterPro" id="IPR051255">
    <property type="entry name" value="Retroviral_env_glycoprotein"/>
</dbReference>
<protein>
    <submittedName>
        <fullName evidence="3">Uncharacterized protein</fullName>
    </submittedName>
</protein>